<dbReference type="OrthoDB" id="9854524at2"/>
<gene>
    <name evidence="3" type="ordered locus">Sked_17490</name>
</gene>
<evidence type="ECO:0000256" key="1">
    <source>
        <dbReference type="SAM" id="MobiDB-lite"/>
    </source>
</evidence>
<name>D1BGV6_SANKS</name>
<dbReference type="HOGENOM" id="CLU_1160422_0_0_11"/>
<keyword evidence="4" id="KW-1185">Reference proteome</keyword>
<proteinExistence type="predicted"/>
<evidence type="ECO:0000256" key="2">
    <source>
        <dbReference type="SAM" id="Phobius"/>
    </source>
</evidence>
<dbReference type="EMBL" id="CP001819">
    <property type="protein sequence ID" value="ACZ21676.1"/>
    <property type="molecule type" value="Genomic_DNA"/>
</dbReference>
<keyword evidence="2" id="KW-1133">Transmembrane helix</keyword>
<feature type="transmembrane region" description="Helical" evidence="2">
    <location>
        <begin position="181"/>
        <end position="209"/>
    </location>
</feature>
<dbReference type="KEGG" id="ske:Sked_17490"/>
<accession>D1BGV6</accession>
<evidence type="ECO:0000313" key="4">
    <source>
        <dbReference type="Proteomes" id="UP000000322"/>
    </source>
</evidence>
<feature type="compositionally biased region" description="Polar residues" evidence="1">
    <location>
        <begin position="102"/>
        <end position="112"/>
    </location>
</feature>
<dbReference type="AlphaFoldDB" id="D1BGV6"/>
<protein>
    <submittedName>
        <fullName evidence="3">Uncharacterized protein</fullName>
    </submittedName>
</protein>
<organism evidence="3 4">
    <name type="scientific">Sanguibacter keddieii (strain ATCC 51767 / DSM 10542 / NCFB 3025 / ST-74)</name>
    <dbReference type="NCBI Taxonomy" id="446469"/>
    <lineage>
        <taxon>Bacteria</taxon>
        <taxon>Bacillati</taxon>
        <taxon>Actinomycetota</taxon>
        <taxon>Actinomycetes</taxon>
        <taxon>Micrococcales</taxon>
        <taxon>Sanguibacteraceae</taxon>
        <taxon>Sanguibacter</taxon>
    </lineage>
</organism>
<reference evidence="3 4" key="1">
    <citation type="journal article" date="2009" name="Stand. Genomic Sci.">
        <title>Complete genome sequence of Sanguibacter keddieii type strain (ST-74).</title>
        <authorList>
            <person name="Ivanova N."/>
            <person name="Sikorski J."/>
            <person name="Sims D."/>
            <person name="Brettin T."/>
            <person name="Detter J.C."/>
            <person name="Han C."/>
            <person name="Lapidus A."/>
            <person name="Copeland A."/>
            <person name="Glavina Del Rio T."/>
            <person name="Nolan M."/>
            <person name="Chen F."/>
            <person name="Lucas S."/>
            <person name="Tice H."/>
            <person name="Cheng J.F."/>
            <person name="Bruce D."/>
            <person name="Goodwin L."/>
            <person name="Pitluck S."/>
            <person name="Pati A."/>
            <person name="Mavromatis K."/>
            <person name="Chen A."/>
            <person name="Palaniappan K."/>
            <person name="D'haeseleer P."/>
            <person name="Chain P."/>
            <person name="Bristow J."/>
            <person name="Eisen J.A."/>
            <person name="Markowitz V."/>
            <person name="Hugenholtz P."/>
            <person name="Goker M."/>
            <person name="Pukall R."/>
            <person name="Klenk H.P."/>
            <person name="Kyrpides N.C."/>
        </authorList>
    </citation>
    <scope>NUCLEOTIDE SEQUENCE [LARGE SCALE GENOMIC DNA]</scope>
    <source>
        <strain evidence="4">ATCC 51767 / DSM 10542 / NCFB 3025 / ST-74</strain>
    </source>
</reference>
<keyword evidence="2" id="KW-0812">Transmembrane</keyword>
<evidence type="ECO:0000313" key="3">
    <source>
        <dbReference type="EMBL" id="ACZ21676.1"/>
    </source>
</evidence>
<dbReference type="RefSeq" id="WP_012866745.1">
    <property type="nucleotide sequence ID" value="NC_013521.1"/>
</dbReference>
<sequence>MSQPYTSPPPGRWQPAGGPYSLRTPKTSTTGGRVLTLLGVLALVVATVLLIIGIRSIADVVADPLDGGPGSIVIARGEAGQPLELDAEAGRTYSLVSIDRTSGRTMPSSTEVTAPDGSPTRVVPEDDSTDLDLNGASVTRFASFTAGPAGTYTIDVVSSQTRSWDVAVVDPSAVEGLARDIGVGVVLVVAGVLGGLLGLALTVAGAIWWGVRRSNQKKVAASSASGYGYPPPGYRPQGY</sequence>
<feature type="transmembrane region" description="Helical" evidence="2">
    <location>
        <begin position="34"/>
        <end position="58"/>
    </location>
</feature>
<feature type="region of interest" description="Disordered" evidence="1">
    <location>
        <begin position="1"/>
        <end position="25"/>
    </location>
</feature>
<keyword evidence="2" id="KW-0472">Membrane</keyword>
<dbReference type="Proteomes" id="UP000000322">
    <property type="component" value="Chromosome"/>
</dbReference>
<feature type="compositionally biased region" description="Pro residues" evidence="1">
    <location>
        <begin position="1"/>
        <end position="12"/>
    </location>
</feature>
<feature type="region of interest" description="Disordered" evidence="1">
    <location>
        <begin position="102"/>
        <end position="122"/>
    </location>
</feature>